<proteinExistence type="predicted"/>
<dbReference type="EMBL" id="MU118011">
    <property type="protein sequence ID" value="KAF9648591.1"/>
    <property type="molecule type" value="Genomic_DNA"/>
</dbReference>
<accession>A0ACB6ZG16</accession>
<protein>
    <submittedName>
        <fullName evidence="1">TPT-domain-containing protein</fullName>
    </submittedName>
</protein>
<comment type="caution">
    <text evidence="1">The sequence shown here is derived from an EMBL/GenBank/DDBJ whole genome shotgun (WGS) entry which is preliminary data.</text>
</comment>
<reference evidence="1" key="2">
    <citation type="journal article" date="2020" name="Nat. Commun.">
        <title>Large-scale genome sequencing of mycorrhizal fungi provides insights into the early evolution of symbiotic traits.</title>
        <authorList>
            <person name="Miyauchi S."/>
            <person name="Kiss E."/>
            <person name="Kuo A."/>
            <person name="Drula E."/>
            <person name="Kohler A."/>
            <person name="Sanchez-Garcia M."/>
            <person name="Morin E."/>
            <person name="Andreopoulos B."/>
            <person name="Barry K.W."/>
            <person name="Bonito G."/>
            <person name="Buee M."/>
            <person name="Carver A."/>
            <person name="Chen C."/>
            <person name="Cichocki N."/>
            <person name="Clum A."/>
            <person name="Culley D."/>
            <person name="Crous P.W."/>
            <person name="Fauchery L."/>
            <person name="Girlanda M."/>
            <person name="Hayes R.D."/>
            <person name="Keri Z."/>
            <person name="LaButti K."/>
            <person name="Lipzen A."/>
            <person name="Lombard V."/>
            <person name="Magnuson J."/>
            <person name="Maillard F."/>
            <person name="Murat C."/>
            <person name="Nolan M."/>
            <person name="Ohm R.A."/>
            <person name="Pangilinan J."/>
            <person name="Pereira M.F."/>
            <person name="Perotto S."/>
            <person name="Peter M."/>
            <person name="Pfister S."/>
            <person name="Riley R."/>
            <person name="Sitrit Y."/>
            <person name="Stielow J.B."/>
            <person name="Szollosi G."/>
            <person name="Zifcakova L."/>
            <person name="Stursova M."/>
            <person name="Spatafora J.W."/>
            <person name="Tedersoo L."/>
            <person name="Vaario L.M."/>
            <person name="Yamada A."/>
            <person name="Yan M."/>
            <person name="Wang P."/>
            <person name="Xu J."/>
            <person name="Bruns T."/>
            <person name="Baldrian P."/>
            <person name="Vilgalys R."/>
            <person name="Dunand C."/>
            <person name="Henrissat B."/>
            <person name="Grigoriev I.V."/>
            <person name="Hibbett D."/>
            <person name="Nagy L.G."/>
            <person name="Martin F.M."/>
        </authorList>
    </citation>
    <scope>NUCLEOTIDE SEQUENCE</scope>
    <source>
        <strain evidence="1">P2</strain>
    </source>
</reference>
<organism evidence="1 2">
    <name type="scientific">Thelephora ganbajun</name>
    <name type="common">Ganba fungus</name>
    <dbReference type="NCBI Taxonomy" id="370292"/>
    <lineage>
        <taxon>Eukaryota</taxon>
        <taxon>Fungi</taxon>
        <taxon>Dikarya</taxon>
        <taxon>Basidiomycota</taxon>
        <taxon>Agaricomycotina</taxon>
        <taxon>Agaricomycetes</taxon>
        <taxon>Thelephorales</taxon>
        <taxon>Thelephoraceae</taxon>
        <taxon>Thelephora</taxon>
    </lineage>
</organism>
<sequence length="462" mass="51281">MASSNPQQYTLLSSEPERTRTPGDEDREPYDPTLDNEPLRDTQAIHYATGAEKKRLWWRNAVMNSLFIASWYLFATVLSVYNKWMFSPHLFGFPGPLFVTTLHVFVQFSLATLIRALWPHHFKPKVRPTPKDYVKKAVPTAVTTSLDIGFSNLSMKTITLSFYTMCKSSSLIFVLAFAFIFRLETFSFRLIGVIFLIFSGVLLMVATETHFVLGGFILVISASALSGLRWSLTHLLLKNRQLGMDNPAATLFWLSPTMGLTLAVISILIESWSTIFRDFYGSFWDAIKTSFYLISPGVVAFCMVLSEFYIIKRAGVVPMSIAGIAKEVTTIVVSAMVFGDELTPLNITGVGITIAGICLYTYHKYRKSIDSQVPLDVYGNPVSGEDPEGGGVALDLGYIHENTRFSAEEARPLAPTPPLSSDGQRAHNAAPRDQAGDSQVLFALDDEEDGGDSDETRGRRSD</sequence>
<evidence type="ECO:0000313" key="1">
    <source>
        <dbReference type="EMBL" id="KAF9648591.1"/>
    </source>
</evidence>
<dbReference type="Proteomes" id="UP000886501">
    <property type="component" value="Unassembled WGS sequence"/>
</dbReference>
<name>A0ACB6ZG16_THEGA</name>
<keyword evidence="2" id="KW-1185">Reference proteome</keyword>
<gene>
    <name evidence="1" type="ORF">BDM02DRAFT_3115214</name>
</gene>
<evidence type="ECO:0000313" key="2">
    <source>
        <dbReference type="Proteomes" id="UP000886501"/>
    </source>
</evidence>
<reference evidence="1" key="1">
    <citation type="submission" date="2019-10" db="EMBL/GenBank/DDBJ databases">
        <authorList>
            <consortium name="DOE Joint Genome Institute"/>
            <person name="Kuo A."/>
            <person name="Miyauchi S."/>
            <person name="Kiss E."/>
            <person name="Drula E."/>
            <person name="Kohler A."/>
            <person name="Sanchez-Garcia M."/>
            <person name="Andreopoulos B."/>
            <person name="Barry K.W."/>
            <person name="Bonito G."/>
            <person name="Buee M."/>
            <person name="Carver A."/>
            <person name="Chen C."/>
            <person name="Cichocki N."/>
            <person name="Clum A."/>
            <person name="Culley D."/>
            <person name="Crous P.W."/>
            <person name="Fauchery L."/>
            <person name="Girlanda M."/>
            <person name="Hayes R."/>
            <person name="Keri Z."/>
            <person name="Labutti K."/>
            <person name="Lipzen A."/>
            <person name="Lombard V."/>
            <person name="Magnuson J."/>
            <person name="Maillard F."/>
            <person name="Morin E."/>
            <person name="Murat C."/>
            <person name="Nolan M."/>
            <person name="Ohm R."/>
            <person name="Pangilinan J."/>
            <person name="Pereira M."/>
            <person name="Perotto S."/>
            <person name="Peter M."/>
            <person name="Riley R."/>
            <person name="Sitrit Y."/>
            <person name="Stielow B."/>
            <person name="Szollosi G."/>
            <person name="Zifcakova L."/>
            <person name="Stursova M."/>
            <person name="Spatafora J.W."/>
            <person name="Tedersoo L."/>
            <person name="Vaario L.-M."/>
            <person name="Yamada A."/>
            <person name="Yan M."/>
            <person name="Wang P."/>
            <person name="Xu J."/>
            <person name="Bruns T."/>
            <person name="Baldrian P."/>
            <person name="Vilgalys R."/>
            <person name="Henrissat B."/>
            <person name="Grigoriev I.V."/>
            <person name="Hibbett D."/>
            <person name="Nagy L.G."/>
            <person name="Martin F.M."/>
        </authorList>
    </citation>
    <scope>NUCLEOTIDE SEQUENCE</scope>
    <source>
        <strain evidence="1">P2</strain>
    </source>
</reference>